<feature type="non-terminal residue" evidence="4">
    <location>
        <position position="350"/>
    </location>
</feature>
<accession>A0A024H9W0</accession>
<proteinExistence type="predicted"/>
<keyword evidence="1" id="KW-0696">RNA-directed RNA polymerase</keyword>
<dbReference type="GO" id="GO:0003968">
    <property type="term" value="F:RNA-directed RNA polymerase activity"/>
    <property type="evidence" value="ECO:0007669"/>
    <property type="project" value="UniProtKB-KW"/>
</dbReference>
<keyword evidence="2" id="KW-0808">Transferase</keyword>
<evidence type="ECO:0000256" key="1">
    <source>
        <dbReference type="ARBA" id="ARBA00022484"/>
    </source>
</evidence>
<dbReference type="EMBL" id="HG005158">
    <property type="protein sequence ID" value="CDF65985.1"/>
    <property type="molecule type" value="Genomic_RNA"/>
</dbReference>
<reference evidence="4" key="1">
    <citation type="submission" date="2013-05" db="EMBL/GenBank/DDBJ databases">
        <title>Cryptic viruses and multiple herbicide resistance in the grass weeds Alopecurus myosuroides and Lolium rigidum.</title>
        <authorList>
            <person name="Sabbadin F."/>
            <person name="Glover R."/>
            <person name="Wortley D.J."/>
            <person name="Edwards R."/>
        </authorList>
    </citation>
    <scope>NUCLEOTIDE SEQUENCE</scope>
    <source>
        <strain evidence="4">BG resistant 3</strain>
        <tissue evidence="4">Host shoot tissue</tissue>
    </source>
</reference>
<evidence type="ECO:0000313" key="4">
    <source>
        <dbReference type="EMBL" id="CDF65985.1"/>
    </source>
</evidence>
<dbReference type="SUPFAM" id="SSF56672">
    <property type="entry name" value="DNA/RNA polymerases"/>
    <property type="match status" value="1"/>
</dbReference>
<dbReference type="InterPro" id="IPR043502">
    <property type="entry name" value="DNA/RNA_pol_sf"/>
</dbReference>
<evidence type="ECO:0000256" key="3">
    <source>
        <dbReference type="ARBA" id="ARBA00022695"/>
    </source>
</evidence>
<gene>
    <name evidence="4" type="primary">RdRp</name>
</gene>
<protein>
    <submittedName>
        <fullName evidence="4">RNA dependent RNA polymerase</fullName>
    </submittedName>
</protein>
<organism evidence="4">
    <name type="scientific">uncultured Partitiviridae sp</name>
    <dbReference type="NCBI Taxonomy" id="1342376"/>
    <lineage>
        <taxon>Viruses</taxon>
        <taxon>Riboviria</taxon>
        <taxon>Orthornavirae</taxon>
        <taxon>Pisuviricota</taxon>
        <taxon>Duplopiviricetes</taxon>
        <taxon>Durnavirales</taxon>
        <taxon>Partitiviridae</taxon>
        <taxon>environmental samples</taxon>
    </lineage>
</organism>
<keyword evidence="3" id="KW-0548">Nucleotidyltransferase</keyword>
<evidence type="ECO:0000256" key="2">
    <source>
        <dbReference type="ARBA" id="ARBA00022679"/>
    </source>
</evidence>
<sequence length="350" mass="40630">MDLHHKALRKLGINPDSDPGLVHIYNEKPSAPFSGHPFYKENYQSVVIDALKEVLPSEDLDIVLHGYFRSPMTIEAQYEDMLKMNQPPVHIVQDENFTTAFNLTMKAFAPTEKVRIVHYVRTKHYPWPLSSSVERPFSTDPKVIKYVKQKCINGEIENERMSFHNTFDYVYDSSRLVIHNIKNGKCFTGDLTKDHLYPIIAHFRPGLGKPGSSAIKNRLVWGVSKIFLIAECMFMYPLFDNYLRNGKTPLLWKYETALGGWTKLYNEIQPQIANTNATIITADWSEFDRRVPFELIEMVINASLEYYDLGHYAPDYLYHTESNCKYEIPRILDLFKWTIYATLSSPLLMP</sequence>
<name>A0A024H9W0_9VIRU</name>